<protein>
    <submittedName>
        <fullName evidence="1">Uncharacterized protein</fullName>
    </submittedName>
</protein>
<dbReference type="STRING" id="6293.A0A1I8EJL5"/>
<accession>A0A1I8EJL5</accession>
<reference evidence="1" key="1">
    <citation type="submission" date="2016-11" db="UniProtKB">
        <authorList>
            <consortium name="WormBaseParasite"/>
        </authorList>
    </citation>
    <scope>IDENTIFICATION</scope>
    <source>
        <strain evidence="1">pt0022</strain>
    </source>
</reference>
<sequence>MKKSERRILLVVVGSMHQIQNFFAPGNITIKLCESGIFQNLTINEIIIEDAHFTAPIDCFTDLKATNIQLITIIWNLNDNFNKFQNFNQKINHFAINNSIIDVISVNVKFFTISNCTVKKIVAMKFLNGNIKNAFKEFQSNKICVNRTQIYQLSVASFVLSVNLFSLQRYNLSIVE</sequence>
<dbReference type="AlphaFoldDB" id="A0A1I8EJL5"/>
<evidence type="ECO:0000313" key="1">
    <source>
        <dbReference type="WBParaSite" id="maker-PairedContig_2559-snap-gene-0.11-mRNA-1"/>
    </source>
</evidence>
<proteinExistence type="predicted"/>
<dbReference type="WBParaSite" id="maker-PairedContig_2559-snap-gene-0.11-mRNA-1">
    <property type="protein sequence ID" value="maker-PairedContig_2559-snap-gene-0.11-mRNA-1"/>
    <property type="gene ID" value="maker-PairedContig_2559-snap-gene-0.11"/>
</dbReference>
<organism evidence="1">
    <name type="scientific">Wuchereria bancrofti</name>
    <dbReference type="NCBI Taxonomy" id="6293"/>
    <lineage>
        <taxon>Eukaryota</taxon>
        <taxon>Metazoa</taxon>
        <taxon>Ecdysozoa</taxon>
        <taxon>Nematoda</taxon>
        <taxon>Chromadorea</taxon>
        <taxon>Rhabditida</taxon>
        <taxon>Spirurina</taxon>
        <taxon>Spiruromorpha</taxon>
        <taxon>Filarioidea</taxon>
        <taxon>Onchocercidae</taxon>
        <taxon>Wuchereria</taxon>
    </lineage>
</organism>
<name>A0A1I8EJL5_WUCBA</name>